<feature type="domain" description="Signal transduction histidine kinase internal region" evidence="2">
    <location>
        <begin position="173"/>
        <end position="251"/>
    </location>
</feature>
<feature type="transmembrane region" description="Helical" evidence="1">
    <location>
        <begin position="129"/>
        <end position="150"/>
    </location>
</feature>
<feature type="transmembrane region" description="Helical" evidence="1">
    <location>
        <begin position="51"/>
        <end position="78"/>
    </location>
</feature>
<organism evidence="3 4">
    <name type="scientific">Xanthocytophaga flava</name>
    <dbReference type="NCBI Taxonomy" id="3048013"/>
    <lineage>
        <taxon>Bacteria</taxon>
        <taxon>Pseudomonadati</taxon>
        <taxon>Bacteroidota</taxon>
        <taxon>Cytophagia</taxon>
        <taxon>Cytophagales</taxon>
        <taxon>Rhodocytophagaceae</taxon>
        <taxon>Xanthocytophaga</taxon>
    </lineage>
</organism>
<evidence type="ECO:0000313" key="4">
    <source>
        <dbReference type="Proteomes" id="UP001241110"/>
    </source>
</evidence>
<dbReference type="PANTHER" id="PTHR34220:SF7">
    <property type="entry name" value="SENSOR HISTIDINE KINASE YPDA"/>
    <property type="match status" value="1"/>
</dbReference>
<dbReference type="GO" id="GO:0000155">
    <property type="term" value="F:phosphorelay sensor kinase activity"/>
    <property type="evidence" value="ECO:0007669"/>
    <property type="project" value="InterPro"/>
</dbReference>
<gene>
    <name evidence="3" type="ORF">QNI16_07980</name>
</gene>
<dbReference type="InterPro" id="IPR010559">
    <property type="entry name" value="Sig_transdc_His_kin_internal"/>
</dbReference>
<dbReference type="GO" id="GO:0016020">
    <property type="term" value="C:membrane"/>
    <property type="evidence" value="ECO:0007669"/>
    <property type="project" value="InterPro"/>
</dbReference>
<feature type="transmembrane region" description="Helical" evidence="1">
    <location>
        <begin position="90"/>
        <end position="117"/>
    </location>
</feature>
<dbReference type="AlphaFoldDB" id="A0AAE3QN66"/>
<dbReference type="InterPro" id="IPR036890">
    <property type="entry name" value="HATPase_C_sf"/>
</dbReference>
<dbReference type="EMBL" id="JASJOS010000003">
    <property type="protein sequence ID" value="MDJ1480418.1"/>
    <property type="molecule type" value="Genomic_DNA"/>
</dbReference>
<protein>
    <submittedName>
        <fullName evidence="3">Histidine kinase</fullName>
    </submittedName>
</protein>
<reference evidence="3" key="1">
    <citation type="submission" date="2023-05" db="EMBL/GenBank/DDBJ databases">
        <authorList>
            <person name="Zhang X."/>
        </authorList>
    </citation>
    <scope>NUCLEOTIDE SEQUENCE</scope>
    <source>
        <strain evidence="3">YF14B1</strain>
    </source>
</reference>
<keyword evidence="3" id="KW-0808">Transferase</keyword>
<keyword evidence="3" id="KW-0418">Kinase</keyword>
<keyword evidence="1" id="KW-0812">Transmembrane</keyword>
<name>A0AAE3QN66_9BACT</name>
<keyword evidence="1" id="KW-1133">Transmembrane helix</keyword>
<evidence type="ECO:0000256" key="1">
    <source>
        <dbReference type="SAM" id="Phobius"/>
    </source>
</evidence>
<dbReference type="Pfam" id="PF06580">
    <property type="entry name" value="His_kinase"/>
    <property type="match status" value="1"/>
</dbReference>
<dbReference type="InterPro" id="IPR050640">
    <property type="entry name" value="Bact_2-comp_sensor_kinase"/>
</dbReference>
<dbReference type="Proteomes" id="UP001241110">
    <property type="component" value="Unassembled WGS sequence"/>
</dbReference>
<comment type="caution">
    <text evidence="3">The sequence shown here is derived from an EMBL/GenBank/DDBJ whole genome shotgun (WGS) entry which is preliminary data.</text>
</comment>
<dbReference type="RefSeq" id="WP_313977076.1">
    <property type="nucleotide sequence ID" value="NZ_JASJOS010000003.1"/>
</dbReference>
<dbReference type="PANTHER" id="PTHR34220">
    <property type="entry name" value="SENSOR HISTIDINE KINASE YPDA"/>
    <property type="match status" value="1"/>
</dbReference>
<evidence type="ECO:0000259" key="2">
    <source>
        <dbReference type="Pfam" id="PF06580"/>
    </source>
</evidence>
<sequence>MYIFNYDFVFSNQWRYRLARHILFWIAFILFCTVIYSYRPVIPEGVSYWKIVLMAFTNAIIFTFNHIALSYSIIYWLIPSYLLKGKYIHLAIGLCLCILGSGFFSFFLSSYIVNGYLAILGWPTHRFPLSIGLMAGLRGGITIAGFAAAIKLSKYWYLKQSAFQQVEKEKLTAELQLLKAQLHPHFLFNTLNNLYALTLTKSDYAPEVVVKLSGLLRYMLYDCNVAEVSLEKEIQIIQNYVELEQMRYGEHVDVSLNFTGDITGKMIAPLLLMPFLENAFKHGVSEQIDQAWISLDLSVDKNQMRLKLINSKSEENQVSSYTGGIGLQNVKKRMELIYPKQYDLKIVEQDEIFVVILNLELQNDITKQTENSQQYKTIQTQWA</sequence>
<proteinExistence type="predicted"/>
<feature type="transmembrane region" description="Helical" evidence="1">
    <location>
        <begin position="21"/>
        <end position="39"/>
    </location>
</feature>
<evidence type="ECO:0000313" key="3">
    <source>
        <dbReference type="EMBL" id="MDJ1480418.1"/>
    </source>
</evidence>
<dbReference type="Gene3D" id="3.30.565.10">
    <property type="entry name" value="Histidine kinase-like ATPase, C-terminal domain"/>
    <property type="match status" value="1"/>
</dbReference>
<keyword evidence="1" id="KW-0472">Membrane</keyword>
<accession>A0AAE3QN66</accession>